<dbReference type="GO" id="GO:0010288">
    <property type="term" value="P:response to lead ion"/>
    <property type="evidence" value="ECO:0007669"/>
    <property type="project" value="TreeGrafter"/>
</dbReference>
<dbReference type="RefSeq" id="WP_134755221.1">
    <property type="nucleotide sequence ID" value="NZ_CP038150.1"/>
</dbReference>
<evidence type="ECO:0000259" key="1">
    <source>
        <dbReference type="PROSITE" id="PS50987"/>
    </source>
</evidence>
<evidence type="ECO:0000313" key="2">
    <source>
        <dbReference type="EMBL" id="QBR01011.1"/>
    </source>
</evidence>
<dbReference type="InterPro" id="IPR001845">
    <property type="entry name" value="HTH_ArsR_DNA-bd_dom"/>
</dbReference>
<dbReference type="GO" id="GO:0097063">
    <property type="term" value="F:cadmium ion sensor activity"/>
    <property type="evidence" value="ECO:0007669"/>
    <property type="project" value="TreeGrafter"/>
</dbReference>
<keyword evidence="3" id="KW-1185">Reference proteome</keyword>
<dbReference type="NCBIfam" id="NF033788">
    <property type="entry name" value="HTH_metalloreg"/>
    <property type="match status" value="1"/>
</dbReference>
<protein>
    <submittedName>
        <fullName evidence="2">Transcriptional regulator</fullName>
    </submittedName>
</protein>
<sequence length="246" mass="26215">MNLSPNLSSTAFLIADAARAAMLMALADGRARPAGELAFAAGVTAQTASSHLAKLLDGGLLAVEKEGRHRYYRLADPRVAEVLEGLAAISASRSVRRKPLGGEAQKLRFARCCYDHLAGQIGVAVTQCLMERGYLALGDERRLDVTSAGAAWFGNLGLDVATLKPGRHGIARQCLDWTERQHHLAGPLGVRFLTVLCARGWLRRTPSSRAVQVTPDGWAALKSELGLTPAAVERLAEVESGTPARA</sequence>
<dbReference type="InterPro" id="IPR036388">
    <property type="entry name" value="WH-like_DNA-bd_sf"/>
</dbReference>
<dbReference type="PANTHER" id="PTHR39168:SF1">
    <property type="entry name" value="TRANSCRIPTIONAL REGULATORY PROTEIN"/>
    <property type="match status" value="1"/>
</dbReference>
<dbReference type="Gene3D" id="1.10.10.10">
    <property type="entry name" value="Winged helix-like DNA-binding domain superfamily/Winged helix DNA-binding domain"/>
    <property type="match status" value="1"/>
</dbReference>
<dbReference type="SMART" id="SM00418">
    <property type="entry name" value="HTH_ARSR"/>
    <property type="match status" value="1"/>
</dbReference>
<proteinExistence type="predicted"/>
<dbReference type="OrthoDB" id="9797716at2"/>
<dbReference type="CDD" id="cd00090">
    <property type="entry name" value="HTH_ARSR"/>
    <property type="match status" value="1"/>
</dbReference>
<feature type="domain" description="HTH arsR-type" evidence="1">
    <location>
        <begin position="1"/>
        <end position="94"/>
    </location>
</feature>
<dbReference type="PRINTS" id="PR00778">
    <property type="entry name" value="HTHARSR"/>
</dbReference>
<dbReference type="AlphaFoldDB" id="A0A4P7CXM2"/>
<gene>
    <name evidence="2" type="ORF">E1956_27620</name>
</gene>
<dbReference type="Pfam" id="PF12840">
    <property type="entry name" value="HTH_20"/>
    <property type="match status" value="1"/>
</dbReference>
<organism evidence="2 3">
    <name type="scientific">Paraburkholderia pallida</name>
    <dbReference type="NCBI Taxonomy" id="2547399"/>
    <lineage>
        <taxon>Bacteria</taxon>
        <taxon>Pseudomonadati</taxon>
        <taxon>Pseudomonadota</taxon>
        <taxon>Betaproteobacteria</taxon>
        <taxon>Burkholderiales</taxon>
        <taxon>Burkholderiaceae</taxon>
        <taxon>Paraburkholderia</taxon>
    </lineage>
</organism>
<dbReference type="GO" id="GO:0003700">
    <property type="term" value="F:DNA-binding transcription factor activity"/>
    <property type="evidence" value="ECO:0007669"/>
    <property type="project" value="InterPro"/>
</dbReference>
<dbReference type="EMBL" id="CP038150">
    <property type="protein sequence ID" value="QBR01011.1"/>
    <property type="molecule type" value="Genomic_DNA"/>
</dbReference>
<reference evidence="2 3" key="1">
    <citation type="submission" date="2019-03" db="EMBL/GenBank/DDBJ databases">
        <title>Paraburkholderia sp. 7MH5, isolated from subtropical forest soil.</title>
        <authorList>
            <person name="Gao Z.-H."/>
            <person name="Qiu L.-H."/>
        </authorList>
    </citation>
    <scope>NUCLEOTIDE SEQUENCE [LARGE SCALE GENOMIC DNA]</scope>
    <source>
        <strain evidence="2 3">7MH5</strain>
    </source>
</reference>
<dbReference type="SUPFAM" id="SSF46785">
    <property type="entry name" value="Winged helix' DNA-binding domain"/>
    <property type="match status" value="1"/>
</dbReference>
<dbReference type="GO" id="GO:0032791">
    <property type="term" value="F:lead ion binding"/>
    <property type="evidence" value="ECO:0007669"/>
    <property type="project" value="TreeGrafter"/>
</dbReference>
<dbReference type="PROSITE" id="PS50987">
    <property type="entry name" value="HTH_ARSR_2"/>
    <property type="match status" value="1"/>
</dbReference>
<dbReference type="Proteomes" id="UP000295727">
    <property type="component" value="Chromosome 3"/>
</dbReference>
<dbReference type="PANTHER" id="PTHR39168">
    <property type="entry name" value="TRANSCRIPTIONAL REGULATOR-RELATED"/>
    <property type="match status" value="1"/>
</dbReference>
<dbReference type="InterPro" id="IPR052543">
    <property type="entry name" value="HTH_Metal-responsive_Reg"/>
</dbReference>
<dbReference type="GO" id="GO:0003677">
    <property type="term" value="F:DNA binding"/>
    <property type="evidence" value="ECO:0007669"/>
    <property type="project" value="TreeGrafter"/>
</dbReference>
<dbReference type="KEGG" id="ppai:E1956_27620"/>
<dbReference type="InterPro" id="IPR036390">
    <property type="entry name" value="WH_DNA-bd_sf"/>
</dbReference>
<accession>A0A4P7CXM2</accession>
<dbReference type="InterPro" id="IPR011991">
    <property type="entry name" value="ArsR-like_HTH"/>
</dbReference>
<evidence type="ECO:0000313" key="3">
    <source>
        <dbReference type="Proteomes" id="UP000295727"/>
    </source>
</evidence>
<dbReference type="GO" id="GO:0046686">
    <property type="term" value="P:response to cadmium ion"/>
    <property type="evidence" value="ECO:0007669"/>
    <property type="project" value="TreeGrafter"/>
</dbReference>
<name>A0A4P7CXM2_9BURK</name>